<dbReference type="Proteomes" id="UP000033200">
    <property type="component" value="Chromosome"/>
</dbReference>
<gene>
    <name evidence="2" type="ORF">MC45_08290</name>
</gene>
<dbReference type="STRING" id="1549858.MC45_08290"/>
<dbReference type="eggNOG" id="COG4805">
    <property type="taxonomic scope" value="Bacteria"/>
</dbReference>
<evidence type="ECO:0000256" key="1">
    <source>
        <dbReference type="SAM" id="SignalP"/>
    </source>
</evidence>
<organism evidence="2 3">
    <name type="scientific">Sphingomonas taxi</name>
    <dbReference type="NCBI Taxonomy" id="1549858"/>
    <lineage>
        <taxon>Bacteria</taxon>
        <taxon>Pseudomonadati</taxon>
        <taxon>Pseudomonadota</taxon>
        <taxon>Alphaproteobacteria</taxon>
        <taxon>Sphingomonadales</taxon>
        <taxon>Sphingomonadaceae</taxon>
        <taxon>Sphingomonas</taxon>
    </lineage>
</organism>
<reference evidence="2 3" key="1">
    <citation type="submission" date="2014-09" db="EMBL/GenBank/DDBJ databases">
        <title>Using Illumina technology Improving SMRT sequencing Genome Assembly by RASTools.</title>
        <authorList>
            <person name="Zhou Y."/>
            <person name="Ma T."/>
            <person name="Liu T."/>
        </authorList>
    </citation>
    <scope>NUCLEOTIDE SEQUENCE [LARGE SCALE GENOMIC DNA]</scope>
    <source>
        <strain evidence="2 3">ATCC 55669</strain>
    </source>
</reference>
<dbReference type="KEGG" id="stax:MC45_08290"/>
<dbReference type="InterPro" id="IPR006311">
    <property type="entry name" value="TAT_signal"/>
</dbReference>
<dbReference type="Pfam" id="PF05960">
    <property type="entry name" value="DUF885"/>
    <property type="match status" value="1"/>
</dbReference>
<dbReference type="InterPro" id="IPR010281">
    <property type="entry name" value="DUF885"/>
</dbReference>
<feature type="chain" id="PRO_5001929640" evidence="1">
    <location>
        <begin position="24"/>
        <end position="606"/>
    </location>
</feature>
<keyword evidence="3" id="KW-1185">Reference proteome</keyword>
<evidence type="ECO:0000313" key="2">
    <source>
        <dbReference type="EMBL" id="AIT06369.1"/>
    </source>
</evidence>
<accession>A0A097EFL9</accession>
<evidence type="ECO:0000313" key="3">
    <source>
        <dbReference type="Proteomes" id="UP000033200"/>
    </source>
</evidence>
<dbReference type="PANTHER" id="PTHR33361:SF2">
    <property type="entry name" value="DUF885 DOMAIN-CONTAINING PROTEIN"/>
    <property type="match status" value="1"/>
</dbReference>
<name>A0A097EFL9_9SPHN</name>
<proteinExistence type="predicted"/>
<sequence length="606" mass="65404">MIDRRLFCLGSAATLALSRGASAAAPAAAGPADAALTHLLDEFYQTALDESPTLATSLGVDTGTRAAAKRRLDDASPTALARRKRLVTEQLGQLRRIDRTQLSAPAAINYDAVLYDTEATDAADRRFAYGGTGAGSPYVLSQLSGAYSGTPDFLDSQHTIATAADCEAYLSRLDAFAVVMDQEIERVRHDAGLGVVPPDFAIDGALAQMKVLRQPAASSTLVTSLASRAQAKGIAGDWQARASAIYDKSVVPALDRQMALLTTLRAKAVHDAGVWRLPDGDAYYAASLRAATTSDLSPDAVHQMGLDVTRELSARADTLFGKLGMTKGTVAERYAGLFKDPRYLYPNTDAGKAKEIADLNTLVQAMQRRLPAYFATLPRTPLEIRRIPAATEAASSTHYTEGSLDGTRPGIYWLNLRDTAEAPFWDMPTTTFHEGVPGHHLQLTLQRESALPLYRKILFFGAYIEGWALYAEQLADEMNFYKDQPAWELGYIHDALLRSGRLVVDTGIHAKRWSREKAIATLSGIDGDPISLSTQEIERYAVSPGQASSYMVGKVTILRLREKAKAALGAGFSIGRFHDAILLAGALPLKVLETRVDAFIANGGRA</sequence>
<feature type="signal peptide" evidence="1">
    <location>
        <begin position="1"/>
        <end position="23"/>
    </location>
</feature>
<dbReference type="AlphaFoldDB" id="A0A097EFL9"/>
<protein>
    <submittedName>
        <fullName evidence="2">Tat pathway signal protein</fullName>
    </submittedName>
</protein>
<dbReference type="PANTHER" id="PTHR33361">
    <property type="entry name" value="GLR0591 PROTEIN"/>
    <property type="match status" value="1"/>
</dbReference>
<dbReference type="EMBL" id="CP009571">
    <property type="protein sequence ID" value="AIT06369.1"/>
    <property type="molecule type" value="Genomic_DNA"/>
</dbReference>
<keyword evidence="1" id="KW-0732">Signal</keyword>
<dbReference type="PROSITE" id="PS51318">
    <property type="entry name" value="TAT"/>
    <property type="match status" value="1"/>
</dbReference>
<dbReference type="HOGENOM" id="CLU_018914_0_0_5"/>
<dbReference type="RefSeq" id="WP_038661735.1">
    <property type="nucleotide sequence ID" value="NZ_CP009571.1"/>
</dbReference>